<organism evidence="1">
    <name type="scientific">viral metagenome</name>
    <dbReference type="NCBI Taxonomy" id="1070528"/>
    <lineage>
        <taxon>unclassified sequences</taxon>
        <taxon>metagenomes</taxon>
        <taxon>organismal metagenomes</taxon>
    </lineage>
</organism>
<proteinExistence type="predicted"/>
<sequence length="91" mass="9523">MSTPSSTTSFAVVSITLDINDVSVKSIIGAAPELSVPDVFIDALIVSDIAFCISNCISSGDLFELPERTADIPDNRDSICKMAEELAVASA</sequence>
<dbReference type="EMBL" id="MN738761">
    <property type="protein sequence ID" value="QHS83668.1"/>
    <property type="molecule type" value="Genomic_DNA"/>
</dbReference>
<dbReference type="AlphaFoldDB" id="A0A6C0AV83"/>
<accession>A0A6C0AV83</accession>
<protein>
    <submittedName>
        <fullName evidence="1">Uncharacterized protein</fullName>
    </submittedName>
</protein>
<name>A0A6C0AV83_9ZZZZ</name>
<evidence type="ECO:0000313" key="1">
    <source>
        <dbReference type="EMBL" id="QHS83668.1"/>
    </source>
</evidence>
<reference evidence="1" key="1">
    <citation type="journal article" date="2020" name="Nature">
        <title>Giant virus diversity and host interactions through global metagenomics.</title>
        <authorList>
            <person name="Schulz F."/>
            <person name="Roux S."/>
            <person name="Paez-Espino D."/>
            <person name="Jungbluth S."/>
            <person name="Walsh D.A."/>
            <person name="Denef V.J."/>
            <person name="McMahon K.D."/>
            <person name="Konstantinidis K.T."/>
            <person name="Eloe-Fadrosh E.A."/>
            <person name="Kyrpides N.C."/>
            <person name="Woyke T."/>
        </authorList>
    </citation>
    <scope>NUCLEOTIDE SEQUENCE</scope>
    <source>
        <strain evidence="1">GVMAG-S-ERX555961-36</strain>
    </source>
</reference>